<evidence type="ECO:0000256" key="5">
    <source>
        <dbReference type="ARBA" id="ARBA00022737"/>
    </source>
</evidence>
<keyword evidence="3" id="KW-0964">Secreted</keyword>
<evidence type="ECO:0000256" key="2">
    <source>
        <dbReference type="ARBA" id="ARBA00022512"/>
    </source>
</evidence>
<dbReference type="NCBIfam" id="TIGR01167">
    <property type="entry name" value="LPXTG_anchor"/>
    <property type="match status" value="1"/>
</dbReference>
<evidence type="ECO:0000256" key="8">
    <source>
        <dbReference type="SAM" id="MobiDB-lite"/>
    </source>
</evidence>
<reference evidence="13 14" key="1">
    <citation type="submission" date="2019-05" db="EMBL/GenBank/DDBJ databases">
        <authorList>
            <consortium name="Pathogen Informatics"/>
        </authorList>
    </citation>
    <scope>NUCLEOTIDE SEQUENCE [LARGE SCALE GENOMIC DNA]</scope>
    <source>
        <strain evidence="13 14">NCTC7982</strain>
    </source>
</reference>
<keyword evidence="4" id="KW-0732">Signal</keyword>
<dbReference type="InterPro" id="IPR011252">
    <property type="entry name" value="Fibrogen-bd_dom1"/>
</dbReference>
<evidence type="ECO:0000259" key="12">
    <source>
        <dbReference type="Pfam" id="PF17961"/>
    </source>
</evidence>
<dbReference type="Gene3D" id="2.60.40.1280">
    <property type="match status" value="1"/>
</dbReference>
<dbReference type="RefSeq" id="WP_143927429.1">
    <property type="nucleotide sequence ID" value="NZ_CABEIM010000003.1"/>
</dbReference>
<feature type="domain" description="MucBP" evidence="10">
    <location>
        <begin position="553"/>
        <end position="624"/>
    </location>
</feature>
<dbReference type="AlphaFoldDB" id="A0A9X9SIQ5"/>
<feature type="domain" description="SDR-like Ig" evidence="12">
    <location>
        <begin position="154"/>
        <end position="252"/>
    </location>
</feature>
<feature type="domain" description="MucBP" evidence="10">
    <location>
        <begin position="662"/>
        <end position="729"/>
    </location>
</feature>
<dbReference type="Proteomes" id="UP000373301">
    <property type="component" value="Unassembled WGS sequence"/>
</dbReference>
<feature type="domain" description="MucBP" evidence="10">
    <location>
        <begin position="921"/>
        <end position="995"/>
    </location>
</feature>
<dbReference type="InterPro" id="IPR011266">
    <property type="entry name" value="Adhesin_Fg-bd_dom_2"/>
</dbReference>
<dbReference type="InterPro" id="IPR041171">
    <property type="entry name" value="SDR_Ig"/>
</dbReference>
<evidence type="ECO:0000313" key="13">
    <source>
        <dbReference type="EMBL" id="VTS82042.1"/>
    </source>
</evidence>
<comment type="caution">
    <text evidence="13">The sequence shown here is derived from an EMBL/GenBank/DDBJ whole genome shotgun (WGS) entry which is preliminary data.</text>
</comment>
<dbReference type="InterPro" id="IPR004237">
    <property type="entry name" value="Fibron_repeat-bd"/>
</dbReference>
<dbReference type="Pfam" id="PF17961">
    <property type="entry name" value="Big_8"/>
    <property type="match status" value="1"/>
</dbReference>
<dbReference type="InterPro" id="IPR009459">
    <property type="entry name" value="MucBP_dom"/>
</dbReference>
<evidence type="ECO:0000256" key="7">
    <source>
        <dbReference type="ARBA" id="ARBA00023088"/>
    </source>
</evidence>
<feature type="domain" description="Fibrinogen-binding" evidence="11">
    <location>
        <begin position="285"/>
        <end position="434"/>
    </location>
</feature>
<evidence type="ECO:0000259" key="9">
    <source>
        <dbReference type="Pfam" id="PF00746"/>
    </source>
</evidence>
<dbReference type="GO" id="GO:0007155">
    <property type="term" value="P:cell adhesion"/>
    <property type="evidence" value="ECO:0007669"/>
    <property type="project" value="InterPro"/>
</dbReference>
<evidence type="ECO:0000259" key="11">
    <source>
        <dbReference type="Pfam" id="PF10425"/>
    </source>
</evidence>
<dbReference type="Gene3D" id="3.10.20.320">
    <property type="entry name" value="Putative peptidoglycan bound protein (lpxtg motif)"/>
    <property type="match status" value="2"/>
</dbReference>
<feature type="compositionally biased region" description="Low complexity" evidence="8">
    <location>
        <begin position="57"/>
        <end position="68"/>
    </location>
</feature>
<keyword evidence="7" id="KW-0572">Peptidoglycan-anchor</keyword>
<keyword evidence="2" id="KW-0134">Cell wall</keyword>
<sequence>MFKREKNRFSIRKNKRYGACSVFLGLIILTLAVTGGDVNADVVTEPLNSSTNVIAESPVASPEESSAVIAETPKAEQPNTPEVVVSNEATDGNDALKPHSLTASQVDSATSPSESATVVGNNVDASISVFDADLQRVYSEPEKVKDNEVRPNMGGYLNLTFRVTVPKTVAPGDFFTIQHGNQLDSVGNTNPGDWDAVSPDFTSDKGQIIAKGVYDKKTNTSTFTFTDYVKLYDSISGKIDYPQFINRSKVLNDGDQDVSLTIGSYTLKKLIEVNYGGWQENSVKDNKVTSMITSVDLGMQSNNYEQVIIVNPFGEKLQPSDLVVRSYFKETNDSSGLIDKTKTKIDVYKVKDNAKINHSFYLDEKDANLEKVEITPIFNNDNTNLFTLPLQSLDAQSYIVRVKSQYNPKSTQPLQTLVSLKYPNSSQAYGNWKNTVVRTAGMAEGVGVERPGQFTDHHRYESYDITGKLIDSISVSSQTQESFNNNRYTTELIVKTSYTFDKAEELKGSPVVADAQEPKKTGDFQTAVHKEVTYVYKRQQGRFIENHRYYLDYTDAEGNVLRSELKEASTDSSYGYPTEDYNAEVKEKDGFTFTGISEKVGVTVDNLHKVASHYVGGQEHKVTYDYHKKVRDPETLIGSFQDHHRYFDVKKDFAGVEVSRSENETLSFSSPKQTGKADAMYSTQKKEQDDYVFTKITDDKNNPVVDAQGNLSSGYFEPDVHKEVTYNYEKVEQPGRFQDSHRYFIDYVDANGKVIRSEEATHLALTRDYQEGLPEWEEYTATALEKDGFIFDKVSDLDLVDSTTIDETNGTVRGTYLSGQLQRMTYNYRKQVYLTGQVIATYHEVGTGKELSKAEFATYDQARPELPKGTAVVNDSYTTRDKFIADYELVEQPENATGSVVDGVTYVQYLYQKAPQLLGTVIVRHIEFGTGKEIAPSVYATYDDVPAGVPEGSTVAGTGYETQPVQVEGYDLIEVPENDYGNVVEGITRLTYVYKKQIITGQGEIIDFELESNGDESGQNTQPDEISEHGPIVEMDYPSQESLSGENSGTVEVEDHSPIIEMDYPSQEGMSGENAGTVEVEDSFPLVSIDFPNQTEQEEQLIIEKPVLSQEPAVTTQQVKLPEQQSDETKLPVTGEQSATVMTVLGLVLSSLGMITIKRNKKSKQ</sequence>
<accession>A0A9X9SIQ5</accession>
<dbReference type="Pfam" id="PF06458">
    <property type="entry name" value="MucBP"/>
    <property type="match status" value="6"/>
</dbReference>
<evidence type="ECO:0000256" key="4">
    <source>
        <dbReference type="ARBA" id="ARBA00022729"/>
    </source>
</evidence>
<dbReference type="Pfam" id="PF10425">
    <property type="entry name" value="SdrG_C_C"/>
    <property type="match status" value="1"/>
</dbReference>
<feature type="region of interest" description="Disordered" evidence="8">
    <location>
        <begin position="57"/>
        <end position="81"/>
    </location>
</feature>
<dbReference type="EMBL" id="CABEIM010000003">
    <property type="protein sequence ID" value="VTS82042.1"/>
    <property type="molecule type" value="Genomic_DNA"/>
</dbReference>
<feature type="domain" description="MucBP" evidence="10">
    <location>
        <begin position="465"/>
        <end position="537"/>
    </location>
</feature>
<keyword evidence="6" id="KW-0843">Virulence</keyword>
<name>A0A9X9SIQ5_STRDY</name>
<feature type="domain" description="MucBP" evidence="10">
    <location>
        <begin position="870"/>
        <end position="912"/>
    </location>
</feature>
<organism evidence="13 14">
    <name type="scientific">Streptococcus dysgalactiae</name>
    <dbReference type="NCBI Taxonomy" id="1334"/>
    <lineage>
        <taxon>Bacteria</taxon>
        <taxon>Bacillati</taxon>
        <taxon>Bacillota</taxon>
        <taxon>Bacilli</taxon>
        <taxon>Lactobacillales</taxon>
        <taxon>Streptococcaceae</taxon>
        <taxon>Streptococcus</taxon>
    </lineage>
</organism>
<keyword evidence="5" id="KW-0677">Repeat</keyword>
<feature type="domain" description="Gram-positive cocci surface proteins LPxTG" evidence="9">
    <location>
        <begin position="1124"/>
        <end position="1163"/>
    </location>
</feature>
<dbReference type="Pfam" id="PF00746">
    <property type="entry name" value="Gram_pos_anchor"/>
    <property type="match status" value="1"/>
</dbReference>
<dbReference type="InterPro" id="IPR008966">
    <property type="entry name" value="Adhesion_dom_sf"/>
</dbReference>
<proteinExistence type="predicted"/>
<dbReference type="InterPro" id="IPR019931">
    <property type="entry name" value="LPXTG_anchor"/>
</dbReference>
<feature type="domain" description="MucBP" evidence="10">
    <location>
        <begin position="745"/>
        <end position="816"/>
    </location>
</feature>
<protein>
    <submittedName>
        <fullName evidence="13">Hypothetical mucus binding protein</fullName>
    </submittedName>
</protein>
<dbReference type="Pfam" id="PF02986">
    <property type="entry name" value="Fn_bind"/>
    <property type="match status" value="1"/>
</dbReference>
<evidence type="ECO:0000259" key="10">
    <source>
        <dbReference type="Pfam" id="PF06458"/>
    </source>
</evidence>
<evidence type="ECO:0000313" key="14">
    <source>
        <dbReference type="Proteomes" id="UP000373301"/>
    </source>
</evidence>
<gene>
    <name evidence="13" type="primary">clfB</name>
    <name evidence="13" type="ORF">NCTC7982_01454</name>
</gene>
<dbReference type="SUPFAM" id="SSF49401">
    <property type="entry name" value="Bacterial adhesins"/>
    <property type="match status" value="2"/>
</dbReference>
<dbReference type="Gene3D" id="2.60.40.1290">
    <property type="match status" value="1"/>
</dbReference>
<evidence type="ECO:0000256" key="3">
    <source>
        <dbReference type="ARBA" id="ARBA00022525"/>
    </source>
</evidence>
<evidence type="ECO:0000256" key="1">
    <source>
        <dbReference type="ARBA" id="ARBA00004168"/>
    </source>
</evidence>
<comment type="subcellular location">
    <subcellularLocation>
        <location evidence="1">Secreted</location>
        <location evidence="1">Cell wall</location>
        <topology evidence="1">Peptidoglycan-anchor</topology>
    </subcellularLocation>
</comment>
<evidence type="ECO:0000256" key="6">
    <source>
        <dbReference type="ARBA" id="ARBA00023026"/>
    </source>
</evidence>